<evidence type="ECO:0000256" key="5">
    <source>
        <dbReference type="ARBA" id="ARBA00023136"/>
    </source>
</evidence>
<dbReference type="InterPro" id="IPR000535">
    <property type="entry name" value="MSP_dom"/>
</dbReference>
<evidence type="ECO:0000256" key="6">
    <source>
        <dbReference type="SAM" id="Phobius"/>
    </source>
</evidence>
<dbReference type="InterPro" id="IPR013783">
    <property type="entry name" value="Ig-like_fold"/>
</dbReference>
<name>D3PJM4_LEPSM</name>
<dbReference type="GO" id="GO:0005789">
    <property type="term" value="C:endoplasmic reticulum membrane"/>
    <property type="evidence" value="ECO:0007669"/>
    <property type="project" value="InterPro"/>
</dbReference>
<evidence type="ECO:0000259" key="7">
    <source>
        <dbReference type="PROSITE" id="PS50202"/>
    </source>
</evidence>
<dbReference type="InterPro" id="IPR008962">
    <property type="entry name" value="PapD-like_sf"/>
</dbReference>
<feature type="domain" description="MSP" evidence="7">
    <location>
        <begin position="7"/>
        <end position="126"/>
    </location>
</feature>
<comment type="subcellular location">
    <subcellularLocation>
        <location evidence="1">Membrane</location>
        <topology evidence="1">Single-pass type IV membrane protein</topology>
    </subcellularLocation>
</comment>
<protein>
    <submittedName>
        <fullName evidence="8">Vesicle-associated membrane protein-associated protein A</fullName>
    </submittedName>
</protein>
<dbReference type="PIRSF" id="PIRSF019693">
    <property type="entry name" value="VAMP-associated"/>
    <property type="match status" value="1"/>
</dbReference>
<evidence type="ECO:0000256" key="3">
    <source>
        <dbReference type="ARBA" id="ARBA00022692"/>
    </source>
</evidence>
<dbReference type="GO" id="GO:0033149">
    <property type="term" value="F:FFAT motif binding"/>
    <property type="evidence" value="ECO:0007669"/>
    <property type="project" value="TreeGrafter"/>
</dbReference>
<evidence type="ECO:0000256" key="4">
    <source>
        <dbReference type="ARBA" id="ARBA00022989"/>
    </source>
</evidence>
<dbReference type="PANTHER" id="PTHR10809:SF6">
    <property type="entry name" value="AT11025P-RELATED"/>
    <property type="match status" value="1"/>
</dbReference>
<dbReference type="GO" id="GO:0061817">
    <property type="term" value="P:endoplasmic reticulum-plasma membrane tethering"/>
    <property type="evidence" value="ECO:0007669"/>
    <property type="project" value="TreeGrafter"/>
</dbReference>
<sequence>MIEETKDLIIEPKEQLQFSGPFDRVSNSKIKLQNNSTNIYLFKIKTTVPRFYCVKPSSGFVRPNETKEIDVSLQPSSQFQQMQYRHKFLVQYFATSKDVDFAAIDLSWSDVPADKIKDLKLRCVKLESEQTLITVPHEITFSTPFTKTQSCEFALKNSSTQNIYFMISANEPRKYSLTPNQGIIKANSDTIIQATLHAYDYELLMTLTEKFLIQYLSVDNLEEYDKSVWKTSADKKKDLLMNIILNVNRDELPDETTKENDLKQEIINLKKNEIRMKQRQMETIVSPRVVNTENVQSKQNSFSIYWLIIVLIIGIILGKYLL</sequence>
<dbReference type="GO" id="GO:0090158">
    <property type="term" value="P:endoplasmic reticulum membrane organization"/>
    <property type="evidence" value="ECO:0007669"/>
    <property type="project" value="TreeGrafter"/>
</dbReference>
<dbReference type="Pfam" id="PF00635">
    <property type="entry name" value="Motile_Sperm"/>
    <property type="match status" value="2"/>
</dbReference>
<keyword evidence="5 6" id="KW-0472">Membrane</keyword>
<proteinExistence type="evidence at transcript level"/>
<comment type="similarity">
    <text evidence="2">Belongs to the VAMP-associated protein (VAP) (TC 9.B.17) family.</text>
</comment>
<feature type="domain" description="MSP" evidence="7">
    <location>
        <begin position="131"/>
        <end position="247"/>
    </location>
</feature>
<organism evidence="8">
    <name type="scientific">Lepeophtheirus salmonis</name>
    <name type="common">Salmon louse</name>
    <name type="synonym">Caligus salmonis</name>
    <dbReference type="NCBI Taxonomy" id="72036"/>
    <lineage>
        <taxon>Eukaryota</taxon>
        <taxon>Metazoa</taxon>
        <taxon>Ecdysozoa</taxon>
        <taxon>Arthropoda</taxon>
        <taxon>Crustacea</taxon>
        <taxon>Multicrustacea</taxon>
        <taxon>Hexanauplia</taxon>
        <taxon>Copepoda</taxon>
        <taxon>Siphonostomatoida</taxon>
        <taxon>Caligidae</taxon>
        <taxon>Lepeophtheirus</taxon>
    </lineage>
</organism>
<dbReference type="InterPro" id="IPR016763">
    <property type="entry name" value="VAP"/>
</dbReference>
<dbReference type="GO" id="GO:0005886">
    <property type="term" value="C:plasma membrane"/>
    <property type="evidence" value="ECO:0007669"/>
    <property type="project" value="TreeGrafter"/>
</dbReference>
<dbReference type="Gene3D" id="2.60.40.10">
    <property type="entry name" value="Immunoglobulins"/>
    <property type="match status" value="2"/>
</dbReference>
<accession>D3PJM4</accession>
<dbReference type="SUPFAM" id="SSF49354">
    <property type="entry name" value="PapD-like"/>
    <property type="match status" value="2"/>
</dbReference>
<dbReference type="PROSITE" id="PS50202">
    <property type="entry name" value="MSP"/>
    <property type="match status" value="2"/>
</dbReference>
<gene>
    <name evidence="8" type="primary">VAPA</name>
</gene>
<dbReference type="OrthoDB" id="264603at2759"/>
<dbReference type="AlphaFoldDB" id="D3PJM4"/>
<reference evidence="8" key="1">
    <citation type="submission" date="2010-03" db="EMBL/GenBank/DDBJ databases">
        <title>Atlantic Lepeophtheirus salmonis ESTs and full-length cDNAs.</title>
        <authorList>
            <person name="Yasuike M."/>
            <person name="von Schalburg K."/>
            <person name="Cooper G."/>
            <person name="Leong J."/>
            <person name="Nilsen F."/>
            <person name="Jones S.R.M."/>
            <person name="Koop B.F."/>
        </authorList>
    </citation>
    <scope>NUCLEOTIDE SEQUENCE</scope>
    <source>
        <strain evidence="8">Atlantic form</strain>
        <tissue evidence="8">Mixed tissue</tissue>
    </source>
</reference>
<feature type="transmembrane region" description="Helical" evidence="6">
    <location>
        <begin position="302"/>
        <end position="321"/>
    </location>
</feature>
<dbReference type="PANTHER" id="PTHR10809">
    <property type="entry name" value="VESICLE-ASSOCIATED MEMBRANE PROTEIN-ASSOCIATED PROTEIN"/>
    <property type="match status" value="1"/>
</dbReference>
<keyword evidence="4 6" id="KW-1133">Transmembrane helix</keyword>
<evidence type="ECO:0000313" key="8">
    <source>
        <dbReference type="EMBL" id="ADD38760.1"/>
    </source>
</evidence>
<evidence type="ECO:0000256" key="1">
    <source>
        <dbReference type="ARBA" id="ARBA00004211"/>
    </source>
</evidence>
<evidence type="ECO:0000256" key="2">
    <source>
        <dbReference type="ARBA" id="ARBA00008932"/>
    </source>
</evidence>
<dbReference type="EMBL" id="BT121830">
    <property type="protein sequence ID" value="ADD38760.1"/>
    <property type="molecule type" value="mRNA"/>
</dbReference>
<keyword evidence="3 6" id="KW-0812">Transmembrane</keyword>